<evidence type="ECO:0000313" key="1">
    <source>
        <dbReference type="EMBL" id="QDZ14237.1"/>
    </source>
</evidence>
<dbReference type="AlphaFoldDB" id="A0A5B8M0N6"/>
<dbReference type="Proteomes" id="UP000320216">
    <property type="component" value="Chromosome"/>
</dbReference>
<dbReference type="InterPro" id="IPR036388">
    <property type="entry name" value="WH-like_DNA-bd_sf"/>
</dbReference>
<keyword evidence="2" id="KW-1185">Reference proteome</keyword>
<dbReference type="KEGG" id="huw:FPZ11_05180"/>
<sequence length="149" mass="15562">MSVESIAIALHHSQAKGTAKIVLLGIANHDGDGGAWPSVATLARYAGVDLRNAQRAIEKLVDLGEIRVGYQMGGTARTPAHLRPNLYVFSLACPSYCDRSARHRDIRKPLFEYAPEPDALNLSTGVAVAPPGGGSATGGDGGSATRTIL</sequence>
<reference evidence="1 2" key="1">
    <citation type="submission" date="2019-07" db="EMBL/GenBank/DDBJ databases">
        <title>Full genome sequence of Humibacter sp. WJ7-1.</title>
        <authorList>
            <person name="Im W.-T."/>
        </authorList>
    </citation>
    <scope>NUCLEOTIDE SEQUENCE [LARGE SCALE GENOMIC DNA]</scope>
    <source>
        <strain evidence="1 2">WJ7-1</strain>
    </source>
</reference>
<dbReference type="Gene3D" id="1.10.10.10">
    <property type="entry name" value="Winged helix-like DNA-binding domain superfamily/Winged helix DNA-binding domain"/>
    <property type="match status" value="1"/>
</dbReference>
<proteinExistence type="predicted"/>
<name>A0A5B8M0N6_9MICO</name>
<organism evidence="1 2">
    <name type="scientific">Humibacter ginsenosidimutans</name>
    <dbReference type="NCBI Taxonomy" id="2599293"/>
    <lineage>
        <taxon>Bacteria</taxon>
        <taxon>Bacillati</taxon>
        <taxon>Actinomycetota</taxon>
        <taxon>Actinomycetes</taxon>
        <taxon>Micrococcales</taxon>
        <taxon>Microbacteriaceae</taxon>
        <taxon>Humibacter</taxon>
    </lineage>
</organism>
<gene>
    <name evidence="1" type="ORF">FPZ11_05180</name>
</gene>
<accession>A0A5B8M0N6</accession>
<dbReference type="OrthoDB" id="5065456at2"/>
<dbReference type="RefSeq" id="WP_146318936.1">
    <property type="nucleotide sequence ID" value="NZ_CP042305.1"/>
</dbReference>
<evidence type="ECO:0000313" key="2">
    <source>
        <dbReference type="Proteomes" id="UP000320216"/>
    </source>
</evidence>
<dbReference type="EMBL" id="CP042305">
    <property type="protein sequence ID" value="QDZ14237.1"/>
    <property type="molecule type" value="Genomic_DNA"/>
</dbReference>
<dbReference type="Pfam" id="PF13730">
    <property type="entry name" value="HTH_36"/>
    <property type="match status" value="1"/>
</dbReference>
<protein>
    <submittedName>
        <fullName evidence="1">Helix-turn-helix domain-containing protein</fullName>
    </submittedName>
</protein>